<accession>A0ABP6IGW1</accession>
<keyword evidence="2" id="KW-1185">Reference proteome</keyword>
<organism evidence="1 2">
    <name type="scientific">Streptosporangium fragile</name>
    <dbReference type="NCBI Taxonomy" id="46186"/>
    <lineage>
        <taxon>Bacteria</taxon>
        <taxon>Bacillati</taxon>
        <taxon>Actinomycetota</taxon>
        <taxon>Actinomycetes</taxon>
        <taxon>Streptosporangiales</taxon>
        <taxon>Streptosporangiaceae</taxon>
        <taxon>Streptosporangium</taxon>
    </lineage>
</organism>
<dbReference type="Proteomes" id="UP001500831">
    <property type="component" value="Unassembled WGS sequence"/>
</dbReference>
<name>A0ABP6IGW1_9ACTN</name>
<proteinExistence type="predicted"/>
<sequence length="102" mass="11277">MTAVTRAWNSAGGGLPDQLRHTGIRIEELLELTHLALVTYRLPDTGEVVPLLRIVPSKQDSERIRLVPPEPALVRSFSGCGKSESGRSRFRWAPHAVPELVL</sequence>
<reference evidence="2" key="1">
    <citation type="journal article" date="2019" name="Int. J. Syst. Evol. Microbiol.">
        <title>The Global Catalogue of Microorganisms (GCM) 10K type strain sequencing project: providing services to taxonomists for standard genome sequencing and annotation.</title>
        <authorList>
            <consortium name="The Broad Institute Genomics Platform"/>
            <consortium name="The Broad Institute Genome Sequencing Center for Infectious Disease"/>
            <person name="Wu L."/>
            <person name="Ma J."/>
        </authorList>
    </citation>
    <scope>NUCLEOTIDE SEQUENCE [LARGE SCALE GENOMIC DNA]</scope>
    <source>
        <strain evidence="2">JCM 6242</strain>
    </source>
</reference>
<dbReference type="EMBL" id="BAAAVI010000022">
    <property type="protein sequence ID" value="GAA2873729.1"/>
    <property type="molecule type" value="Genomic_DNA"/>
</dbReference>
<gene>
    <name evidence="1" type="ORF">GCM10010517_34300</name>
</gene>
<protein>
    <submittedName>
        <fullName evidence="1">Uncharacterized protein</fullName>
    </submittedName>
</protein>
<evidence type="ECO:0000313" key="2">
    <source>
        <dbReference type="Proteomes" id="UP001500831"/>
    </source>
</evidence>
<comment type="caution">
    <text evidence="1">The sequence shown here is derived from an EMBL/GenBank/DDBJ whole genome shotgun (WGS) entry which is preliminary data.</text>
</comment>
<evidence type="ECO:0000313" key="1">
    <source>
        <dbReference type="EMBL" id="GAA2873729.1"/>
    </source>
</evidence>